<name>A0ABD1RU83_9LAMI</name>
<reference evidence="2" key="1">
    <citation type="submission" date="2024-07" db="EMBL/GenBank/DDBJ databases">
        <title>Two chromosome-level genome assemblies of Korean endemic species Abeliophyllum distichum and Forsythia ovata (Oleaceae).</title>
        <authorList>
            <person name="Jang H."/>
        </authorList>
    </citation>
    <scope>NUCLEOTIDE SEQUENCE [LARGE SCALE GENOMIC DNA]</scope>
</reference>
<dbReference type="Proteomes" id="UP001604336">
    <property type="component" value="Unassembled WGS sequence"/>
</dbReference>
<proteinExistence type="predicted"/>
<evidence type="ECO:0000313" key="1">
    <source>
        <dbReference type="EMBL" id="KAL2491878.1"/>
    </source>
</evidence>
<evidence type="ECO:0000313" key="2">
    <source>
        <dbReference type="Proteomes" id="UP001604336"/>
    </source>
</evidence>
<dbReference type="EMBL" id="JBFOLK010000008">
    <property type="protein sequence ID" value="KAL2491878.1"/>
    <property type="molecule type" value="Genomic_DNA"/>
</dbReference>
<keyword evidence="2" id="KW-1185">Reference proteome</keyword>
<dbReference type="AlphaFoldDB" id="A0ABD1RU83"/>
<protein>
    <submittedName>
        <fullName evidence="1">Uncharacterized protein</fullName>
    </submittedName>
</protein>
<sequence>MVEEAPSRPILQACPLSLWFRANRNSPQQSELKWLGAFISSSVFPQLQDAAPCVPNCILAEETSEEEGQGRGAWVVLLPPWGSHKPFHRQISLCNKVVEGFVVLRVENWQRVTR</sequence>
<organism evidence="1 2">
    <name type="scientific">Abeliophyllum distichum</name>
    <dbReference type="NCBI Taxonomy" id="126358"/>
    <lineage>
        <taxon>Eukaryota</taxon>
        <taxon>Viridiplantae</taxon>
        <taxon>Streptophyta</taxon>
        <taxon>Embryophyta</taxon>
        <taxon>Tracheophyta</taxon>
        <taxon>Spermatophyta</taxon>
        <taxon>Magnoliopsida</taxon>
        <taxon>eudicotyledons</taxon>
        <taxon>Gunneridae</taxon>
        <taxon>Pentapetalae</taxon>
        <taxon>asterids</taxon>
        <taxon>lamiids</taxon>
        <taxon>Lamiales</taxon>
        <taxon>Oleaceae</taxon>
        <taxon>Forsythieae</taxon>
        <taxon>Abeliophyllum</taxon>
    </lineage>
</organism>
<accession>A0ABD1RU83</accession>
<comment type="caution">
    <text evidence="1">The sequence shown here is derived from an EMBL/GenBank/DDBJ whole genome shotgun (WGS) entry which is preliminary data.</text>
</comment>
<gene>
    <name evidence="1" type="ORF">Adt_27506</name>
</gene>